<evidence type="ECO:0008006" key="3">
    <source>
        <dbReference type="Google" id="ProtNLM"/>
    </source>
</evidence>
<sequence>MRDFQVQKLLQYPWLAAEEQGVLAQQIQEEQPEWQPLLEAIKALTPVLRPLHPDPGESRFEELLAYYLVTRRFSGTLPLEVQAYFSALETELRANVALQQRLEVLADRLQALIGSFDAVQHFGSLTGYQIEAEALEEVRCSEPLGARSGRVAKHWGDRSARVLGRQGRRWRWVERGALVVVGFAALYSALFVWGRHQQSELERLGFIAPVLLEVDTYRGEPLESAGPEAAYRQAVAQLRQAYTSVLGLFPHYRKAPLQEAAALLLHVVSQPEASPLLRHEAAFLLGKVQLLLEDVPAARQAFLQAVELEGPHAAEAQRLLEALAALERRS</sequence>
<evidence type="ECO:0000256" key="1">
    <source>
        <dbReference type="SAM" id="Phobius"/>
    </source>
</evidence>
<dbReference type="AlphaFoldDB" id="A0A7V2B230"/>
<protein>
    <recommendedName>
        <fullName evidence="3">Tetratricopeptide repeat protein</fullName>
    </recommendedName>
</protein>
<feature type="transmembrane region" description="Helical" evidence="1">
    <location>
        <begin position="176"/>
        <end position="194"/>
    </location>
</feature>
<gene>
    <name evidence="2" type="ORF">ENO59_10290</name>
</gene>
<organism evidence="2">
    <name type="scientific">Rhodothermus marinus</name>
    <name type="common">Rhodothermus obamensis</name>
    <dbReference type="NCBI Taxonomy" id="29549"/>
    <lineage>
        <taxon>Bacteria</taxon>
        <taxon>Pseudomonadati</taxon>
        <taxon>Rhodothermota</taxon>
        <taxon>Rhodothermia</taxon>
        <taxon>Rhodothermales</taxon>
        <taxon>Rhodothermaceae</taxon>
        <taxon>Rhodothermus</taxon>
    </lineage>
</organism>
<dbReference type="EMBL" id="DSGB01000006">
    <property type="protein sequence ID" value="HER96882.1"/>
    <property type="molecule type" value="Genomic_DNA"/>
</dbReference>
<name>A0A7V2B230_RHOMR</name>
<keyword evidence="1" id="KW-0812">Transmembrane</keyword>
<reference evidence="2" key="1">
    <citation type="journal article" date="2020" name="mSystems">
        <title>Genome- and Community-Level Interaction Insights into Carbon Utilization and Element Cycling Functions of Hydrothermarchaeota in Hydrothermal Sediment.</title>
        <authorList>
            <person name="Zhou Z."/>
            <person name="Liu Y."/>
            <person name="Xu W."/>
            <person name="Pan J."/>
            <person name="Luo Z.H."/>
            <person name="Li M."/>
        </authorList>
    </citation>
    <scope>NUCLEOTIDE SEQUENCE [LARGE SCALE GENOMIC DNA]</scope>
    <source>
        <strain evidence="2">SpSt-143</strain>
    </source>
</reference>
<proteinExistence type="predicted"/>
<keyword evidence="1" id="KW-0472">Membrane</keyword>
<keyword evidence="1" id="KW-1133">Transmembrane helix</keyword>
<evidence type="ECO:0000313" key="2">
    <source>
        <dbReference type="EMBL" id="HER96882.1"/>
    </source>
</evidence>
<accession>A0A7V2B230</accession>
<comment type="caution">
    <text evidence="2">The sequence shown here is derived from an EMBL/GenBank/DDBJ whole genome shotgun (WGS) entry which is preliminary data.</text>
</comment>